<sequence length="159" mass="17044">RITPMRGGDMNGQQGSSWKSDEELFRPRSAASTAGHRVAADRIMSMVTSGTISTSRPYCCTEVVVDMFRVTILSSSVSSGCCFCCRSAAGPAGLGRAPLESSSLTRGSNNGNSSGMTLLFQSYVACACMVTNKIIKCPTQNKCETYARVYVLYYILLAC</sequence>
<comment type="caution">
    <text evidence="2">The sequence shown here is derived from an EMBL/GenBank/DDBJ whole genome shotgun (WGS) entry which is preliminary data.</text>
</comment>
<gene>
    <name evidence="2" type="ORF">Vretimale_10546</name>
</gene>
<dbReference type="Proteomes" id="UP000722791">
    <property type="component" value="Unassembled WGS sequence"/>
</dbReference>
<accession>A0A8J4LPW7</accession>
<dbReference type="EMBL" id="BNCQ01000020">
    <property type="protein sequence ID" value="GIM06150.1"/>
    <property type="molecule type" value="Genomic_DNA"/>
</dbReference>
<organism evidence="2 3">
    <name type="scientific">Volvox reticuliferus</name>
    <dbReference type="NCBI Taxonomy" id="1737510"/>
    <lineage>
        <taxon>Eukaryota</taxon>
        <taxon>Viridiplantae</taxon>
        <taxon>Chlorophyta</taxon>
        <taxon>core chlorophytes</taxon>
        <taxon>Chlorophyceae</taxon>
        <taxon>CS clade</taxon>
        <taxon>Chlamydomonadales</taxon>
        <taxon>Volvocaceae</taxon>
        <taxon>Volvox</taxon>
    </lineage>
</organism>
<evidence type="ECO:0000313" key="2">
    <source>
        <dbReference type="EMBL" id="GIM06150.1"/>
    </source>
</evidence>
<evidence type="ECO:0000313" key="3">
    <source>
        <dbReference type="Proteomes" id="UP000722791"/>
    </source>
</evidence>
<reference evidence="2" key="1">
    <citation type="journal article" date="2021" name="Proc. Natl. Acad. Sci. U.S.A.">
        <title>Three genomes in the algal genus Volvox reveal the fate of a haploid sex-determining region after a transition to homothallism.</title>
        <authorList>
            <person name="Yamamoto K."/>
            <person name="Hamaji T."/>
            <person name="Kawai-Toyooka H."/>
            <person name="Matsuzaki R."/>
            <person name="Takahashi F."/>
            <person name="Nishimura Y."/>
            <person name="Kawachi M."/>
            <person name="Noguchi H."/>
            <person name="Minakuchi Y."/>
            <person name="Umen J.G."/>
            <person name="Toyoda A."/>
            <person name="Nozaki H."/>
        </authorList>
    </citation>
    <scope>NUCLEOTIDE SEQUENCE</scope>
    <source>
        <strain evidence="2">NIES-3785</strain>
    </source>
</reference>
<protein>
    <submittedName>
        <fullName evidence="2">Uncharacterized protein</fullName>
    </submittedName>
</protein>
<proteinExistence type="predicted"/>
<dbReference type="AlphaFoldDB" id="A0A8J4LPW7"/>
<name>A0A8J4LPW7_9CHLO</name>
<evidence type="ECO:0000256" key="1">
    <source>
        <dbReference type="SAM" id="MobiDB-lite"/>
    </source>
</evidence>
<feature type="region of interest" description="Disordered" evidence="1">
    <location>
        <begin position="1"/>
        <end position="26"/>
    </location>
</feature>
<feature type="non-terminal residue" evidence="2">
    <location>
        <position position="1"/>
    </location>
</feature>